<gene>
    <name evidence="1" type="ORF">NDU88_004058</name>
</gene>
<comment type="caution">
    <text evidence="1">The sequence shown here is derived from an EMBL/GenBank/DDBJ whole genome shotgun (WGS) entry which is preliminary data.</text>
</comment>
<proteinExistence type="predicted"/>
<reference evidence="1" key="1">
    <citation type="journal article" date="2022" name="bioRxiv">
        <title>Sequencing and chromosome-scale assembly of the giantPleurodeles waltlgenome.</title>
        <authorList>
            <person name="Brown T."/>
            <person name="Elewa A."/>
            <person name="Iarovenko S."/>
            <person name="Subramanian E."/>
            <person name="Araus A.J."/>
            <person name="Petzold A."/>
            <person name="Susuki M."/>
            <person name="Suzuki K.-i.T."/>
            <person name="Hayashi T."/>
            <person name="Toyoda A."/>
            <person name="Oliveira C."/>
            <person name="Osipova E."/>
            <person name="Leigh N.D."/>
            <person name="Simon A."/>
            <person name="Yun M.H."/>
        </authorList>
    </citation>
    <scope>NUCLEOTIDE SEQUENCE</scope>
    <source>
        <strain evidence="1">20211129_DDA</strain>
        <tissue evidence="1">Liver</tissue>
    </source>
</reference>
<name>A0AAV7TQR7_PLEWA</name>
<dbReference type="AlphaFoldDB" id="A0AAV7TQR7"/>
<keyword evidence="2" id="KW-1185">Reference proteome</keyword>
<dbReference type="Proteomes" id="UP001066276">
    <property type="component" value="Chromosome 3_2"/>
</dbReference>
<evidence type="ECO:0000313" key="2">
    <source>
        <dbReference type="Proteomes" id="UP001066276"/>
    </source>
</evidence>
<protein>
    <submittedName>
        <fullName evidence="1">Uncharacterized protein</fullName>
    </submittedName>
</protein>
<evidence type="ECO:0000313" key="1">
    <source>
        <dbReference type="EMBL" id="KAJ1178816.1"/>
    </source>
</evidence>
<accession>A0AAV7TQR7</accession>
<dbReference type="EMBL" id="JANPWB010000006">
    <property type="protein sequence ID" value="KAJ1178816.1"/>
    <property type="molecule type" value="Genomic_DNA"/>
</dbReference>
<sequence length="77" mass="8438">MNLLGPGGEEAGTRVYKWIACQKSEVRSAELETAARRLTLTCWARCNGRTWLLGRVASGGPLLCGEFTTRDRTTPVP</sequence>
<organism evidence="1 2">
    <name type="scientific">Pleurodeles waltl</name>
    <name type="common">Iberian ribbed newt</name>
    <dbReference type="NCBI Taxonomy" id="8319"/>
    <lineage>
        <taxon>Eukaryota</taxon>
        <taxon>Metazoa</taxon>
        <taxon>Chordata</taxon>
        <taxon>Craniata</taxon>
        <taxon>Vertebrata</taxon>
        <taxon>Euteleostomi</taxon>
        <taxon>Amphibia</taxon>
        <taxon>Batrachia</taxon>
        <taxon>Caudata</taxon>
        <taxon>Salamandroidea</taxon>
        <taxon>Salamandridae</taxon>
        <taxon>Pleurodelinae</taxon>
        <taxon>Pleurodeles</taxon>
    </lineage>
</organism>